<dbReference type="InterPro" id="IPR052955">
    <property type="entry name" value="UPF0703_membrane_permease"/>
</dbReference>
<feature type="domain" description="DUF1980" evidence="2">
    <location>
        <begin position="16"/>
        <end position="120"/>
    </location>
</feature>
<dbReference type="Pfam" id="PF21537">
    <property type="entry name" value="DUF1980_C"/>
    <property type="match status" value="1"/>
</dbReference>
<accession>A0A3Q8SDM9</accession>
<dbReference type="PANTHER" id="PTHR40047:SF1">
    <property type="entry name" value="UPF0703 PROTEIN YCGQ"/>
    <property type="match status" value="1"/>
</dbReference>
<dbReference type="InterPro" id="IPR048447">
    <property type="entry name" value="DUF1980_C"/>
</dbReference>
<name>A0A3Q8SDM9_9BACL</name>
<keyword evidence="1" id="KW-1133">Transmembrane helix</keyword>
<dbReference type="RefSeq" id="WP_125084421.1">
    <property type="nucleotide sequence ID" value="NZ_CP034248.1"/>
</dbReference>
<feature type="domain" description="DUF1980" evidence="3">
    <location>
        <begin position="138"/>
        <end position="275"/>
    </location>
</feature>
<evidence type="ECO:0000256" key="1">
    <source>
        <dbReference type="SAM" id="Phobius"/>
    </source>
</evidence>
<dbReference type="InterPro" id="IPR015402">
    <property type="entry name" value="DUF1980"/>
</dbReference>
<keyword evidence="5" id="KW-1185">Reference proteome</keyword>
<dbReference type="EMBL" id="CP034248">
    <property type="protein sequence ID" value="AZK48262.1"/>
    <property type="molecule type" value="Genomic_DNA"/>
</dbReference>
<evidence type="ECO:0000313" key="5">
    <source>
        <dbReference type="Proteomes" id="UP000273145"/>
    </source>
</evidence>
<organism evidence="4 5">
    <name type="scientific">Paenibacillus lentus</name>
    <dbReference type="NCBI Taxonomy" id="1338368"/>
    <lineage>
        <taxon>Bacteria</taxon>
        <taxon>Bacillati</taxon>
        <taxon>Bacillota</taxon>
        <taxon>Bacilli</taxon>
        <taxon>Bacillales</taxon>
        <taxon>Paenibacillaceae</taxon>
        <taxon>Paenibacillus</taxon>
    </lineage>
</organism>
<feature type="transmembrane region" description="Helical" evidence="1">
    <location>
        <begin position="16"/>
        <end position="40"/>
    </location>
</feature>
<dbReference type="OrthoDB" id="9770408at2"/>
<evidence type="ECO:0000313" key="4">
    <source>
        <dbReference type="EMBL" id="AZK48262.1"/>
    </source>
</evidence>
<evidence type="ECO:0000259" key="2">
    <source>
        <dbReference type="Pfam" id="PF09323"/>
    </source>
</evidence>
<keyword evidence="1" id="KW-0812">Transmembrane</keyword>
<dbReference type="InterPro" id="IPR048493">
    <property type="entry name" value="DUF1980_N"/>
</dbReference>
<dbReference type="Pfam" id="PF09323">
    <property type="entry name" value="DUF1980"/>
    <property type="match status" value="1"/>
</dbReference>
<keyword evidence="1" id="KW-0472">Membrane</keyword>
<evidence type="ECO:0000259" key="3">
    <source>
        <dbReference type="Pfam" id="PF21537"/>
    </source>
</evidence>
<feature type="transmembrane region" description="Helical" evidence="1">
    <location>
        <begin position="46"/>
        <end position="67"/>
    </location>
</feature>
<proteinExistence type="predicted"/>
<dbReference type="PANTHER" id="PTHR40047">
    <property type="entry name" value="UPF0703 PROTEIN YCGQ"/>
    <property type="match status" value="1"/>
</dbReference>
<feature type="transmembrane region" description="Helical" evidence="1">
    <location>
        <begin position="88"/>
        <end position="109"/>
    </location>
</feature>
<sequence>MKYAQRSQRRQQLAKAFILLAFALFIAHLTKTGALHYYIAPKMEPWIRYSAIPLAIMSLCLACQALSNKDAAACGCEHHPSTSRLKNAAAYTLFLFPLLLGMILPDYALGSMAADQKGMQLTSPVLNSEHLNDIFISPDKYNEEFTELAKKLYSAEIIEVKPEIYSETIGAIELFKDKFKGKTVKLSGFVYNDPSLDHEREFIVGRFLVQCCTADAYPFGVVVNSDQPLPRFQQDAWIEVQGTLQTKILNEKEIIAITADELREVPRPDTPYVYPNDHPLEAWE</sequence>
<dbReference type="AlphaFoldDB" id="A0A3Q8SDM9"/>
<reference evidence="4 5" key="1">
    <citation type="submission" date="2018-11" db="EMBL/GenBank/DDBJ databases">
        <title>Genome sequencing of Paenibacillus lentus DSM25539(T).</title>
        <authorList>
            <person name="Kook J.-K."/>
            <person name="Park S.-N."/>
            <person name="Lim Y.K."/>
        </authorList>
    </citation>
    <scope>NUCLEOTIDE SEQUENCE [LARGE SCALE GENOMIC DNA]</scope>
    <source>
        <strain evidence="4 5">DSM 25539</strain>
    </source>
</reference>
<dbReference type="Proteomes" id="UP000273145">
    <property type="component" value="Chromosome"/>
</dbReference>
<dbReference type="KEGG" id="plen:EIM92_20515"/>
<protein>
    <submittedName>
        <fullName evidence="4">TIGR03943 family protein</fullName>
    </submittedName>
</protein>
<dbReference type="NCBIfam" id="TIGR03943">
    <property type="entry name" value="TIGR03943 family putative permease subunit"/>
    <property type="match status" value="1"/>
</dbReference>
<gene>
    <name evidence="4" type="ORF">EIM92_20515</name>
</gene>